<evidence type="ECO:0000256" key="3">
    <source>
        <dbReference type="ARBA" id="ARBA00004744"/>
    </source>
</evidence>
<dbReference type="RefSeq" id="WP_077587765.1">
    <property type="nucleotide sequence ID" value="NZ_CP019640.1"/>
</dbReference>
<evidence type="ECO:0000256" key="4">
    <source>
        <dbReference type="ARBA" id="ARBA00008310"/>
    </source>
</evidence>
<evidence type="ECO:0000256" key="9">
    <source>
        <dbReference type="ARBA" id="ARBA00023002"/>
    </source>
</evidence>
<dbReference type="EC" id="1.3.3.15" evidence="5 11"/>
<gene>
    <name evidence="13" type="ORF">B0X71_01335</name>
</gene>
<evidence type="ECO:0000256" key="8">
    <source>
        <dbReference type="ARBA" id="ARBA00022827"/>
    </source>
</evidence>
<comment type="cofactor">
    <cofactor evidence="2 11">
        <name>FAD</name>
        <dbReference type="ChEBI" id="CHEBI:57692"/>
    </cofactor>
</comment>
<comment type="subcellular location">
    <subcellularLocation>
        <location evidence="11">Cytoplasm</location>
    </subcellularLocation>
</comment>
<evidence type="ECO:0000256" key="1">
    <source>
        <dbReference type="ARBA" id="ARBA00001755"/>
    </source>
</evidence>
<keyword evidence="8 11" id="KW-0274">FAD</keyword>
<protein>
    <recommendedName>
        <fullName evidence="6 11">Coproporphyrinogen III oxidase</fullName>
        <ecNumber evidence="5 11">1.3.3.15</ecNumber>
    </recommendedName>
</protein>
<dbReference type="NCBIfam" id="NF009081">
    <property type="entry name" value="PRK12416.1"/>
    <property type="match status" value="1"/>
</dbReference>
<dbReference type="SUPFAM" id="SSF51905">
    <property type="entry name" value="FAD/NAD(P)-binding domain"/>
    <property type="match status" value="1"/>
</dbReference>
<sequence length="469" mass="51140">MTEVAVIGGGITGLSALHYLQKLNDAQQLDLKLTLLEQDEQLGGKIHTVRDSGFIMESGADSIVARHQSVSTLIEELNLQNKAVDNATGVSYLYTNDELHAIPEDTIFGIPMTEEALFRSTLVSEEGKREALNDLTSVNETFTHSSSVGEFLEAFLGKELTENQIAPMLSGVYSGKLNELTLASTLPYLLDYKNEYGSIIKGLAANKEKFQAAANKKFLSFDGGLSVLIDRLEEVLTDVRILKSCNPENVAKKENGYSIRLSDGTEIAADAVVLAIPHEAAQRLLADSELDEEFGKLENSSLTSIYLGFSIPDAALPADGTGFIVSDNSDIRCNACTWTSRKWPHTSKERELLVRLFYKSSNPGYAELEQMTERELAAVALEDIRKSLGIEAEPTAVEVAKWNGLMPNYSLQHKTAVTGLEEKVAERLPGIYLAGASYYGVGIGACIENGKKTAEAIARQAAERKVNHL</sequence>
<evidence type="ECO:0000313" key="13">
    <source>
        <dbReference type="EMBL" id="AQQ51892.1"/>
    </source>
</evidence>
<dbReference type="AlphaFoldDB" id="A0A1Q2KW49"/>
<dbReference type="NCBIfam" id="TIGR00562">
    <property type="entry name" value="proto_IX_ox"/>
    <property type="match status" value="1"/>
</dbReference>
<keyword evidence="7 11" id="KW-0285">Flavoprotein</keyword>
<comment type="function">
    <text evidence="11">Involved in coproporphyrin-dependent heme b biosynthesis. Catalyzes the oxidation of coproporphyrinogen III to coproporphyrin III.</text>
</comment>
<dbReference type="GO" id="GO:0006783">
    <property type="term" value="P:heme biosynthetic process"/>
    <property type="evidence" value="ECO:0007669"/>
    <property type="project" value="UniProtKB-UniRule"/>
</dbReference>
<dbReference type="Gene3D" id="1.10.3110.10">
    <property type="entry name" value="protoporphyrinogen ix oxidase, domain 3"/>
    <property type="match status" value="1"/>
</dbReference>
<dbReference type="Pfam" id="PF01593">
    <property type="entry name" value="Amino_oxidase"/>
    <property type="match status" value="1"/>
</dbReference>
<keyword evidence="10 11" id="KW-0350">Heme biosynthesis</keyword>
<evidence type="ECO:0000256" key="5">
    <source>
        <dbReference type="ARBA" id="ARBA00012402"/>
    </source>
</evidence>
<reference evidence="13 14" key="1">
    <citation type="submission" date="2017-02" db="EMBL/GenBank/DDBJ databases">
        <title>The complete genomic sequence of a novel cold adapted crude oil-degrading bacterium Planococcus qaidamina Y42.</title>
        <authorList>
            <person name="Yang R."/>
        </authorList>
    </citation>
    <scope>NUCLEOTIDE SEQUENCE [LARGE SCALE GENOMIC DNA]</scope>
    <source>
        <strain evidence="13 14">Y42</strain>
    </source>
</reference>
<dbReference type="EMBL" id="CP019640">
    <property type="protein sequence ID" value="AQQ51892.1"/>
    <property type="molecule type" value="Genomic_DNA"/>
</dbReference>
<proteinExistence type="inferred from homology"/>
<keyword evidence="14" id="KW-1185">Reference proteome</keyword>
<evidence type="ECO:0000256" key="10">
    <source>
        <dbReference type="ARBA" id="ARBA00023133"/>
    </source>
</evidence>
<evidence type="ECO:0000256" key="11">
    <source>
        <dbReference type="RuleBase" id="RU364052"/>
    </source>
</evidence>
<comment type="similarity">
    <text evidence="4 11">Belongs to the protoporphyrinogen/coproporphyrinogen oxidase family. Coproporphyrinogen III oxidase subfamily.</text>
</comment>
<dbReference type="SUPFAM" id="SSF54373">
    <property type="entry name" value="FAD-linked reductases, C-terminal domain"/>
    <property type="match status" value="1"/>
</dbReference>
<dbReference type="UniPathway" id="UPA00252"/>
<dbReference type="Proteomes" id="UP000188184">
    <property type="component" value="Chromosome"/>
</dbReference>
<dbReference type="GO" id="GO:0004729">
    <property type="term" value="F:oxygen-dependent protoporphyrinogen oxidase activity"/>
    <property type="evidence" value="ECO:0007669"/>
    <property type="project" value="UniProtKB-UniRule"/>
</dbReference>
<evidence type="ECO:0000256" key="6">
    <source>
        <dbReference type="ARBA" id="ARBA00019046"/>
    </source>
</evidence>
<keyword evidence="11" id="KW-0963">Cytoplasm</keyword>
<dbReference type="Gene3D" id="3.90.660.20">
    <property type="entry name" value="Protoporphyrinogen oxidase, mitochondrial, domain 2"/>
    <property type="match status" value="1"/>
</dbReference>
<dbReference type="InterPro" id="IPR004572">
    <property type="entry name" value="Protoporphyrinogen_oxidase"/>
</dbReference>
<comment type="pathway">
    <text evidence="3 11">Porphyrin-containing compound metabolism; protoheme biosynthesis.</text>
</comment>
<evidence type="ECO:0000313" key="14">
    <source>
        <dbReference type="Proteomes" id="UP000188184"/>
    </source>
</evidence>
<dbReference type="Gene3D" id="3.50.50.60">
    <property type="entry name" value="FAD/NAD(P)-binding domain"/>
    <property type="match status" value="1"/>
</dbReference>
<dbReference type="GO" id="GO:0005737">
    <property type="term" value="C:cytoplasm"/>
    <property type="evidence" value="ECO:0007669"/>
    <property type="project" value="UniProtKB-SubCell"/>
</dbReference>
<dbReference type="InterPro" id="IPR050464">
    <property type="entry name" value="Zeta_carotene_desat/Oxidored"/>
</dbReference>
<dbReference type="InterPro" id="IPR036188">
    <property type="entry name" value="FAD/NAD-bd_sf"/>
</dbReference>
<feature type="domain" description="Amine oxidase" evidence="12">
    <location>
        <begin position="11"/>
        <end position="457"/>
    </location>
</feature>
<evidence type="ECO:0000256" key="2">
    <source>
        <dbReference type="ARBA" id="ARBA00001974"/>
    </source>
</evidence>
<evidence type="ECO:0000259" key="12">
    <source>
        <dbReference type="Pfam" id="PF01593"/>
    </source>
</evidence>
<accession>A0A1Q2KW49</accession>
<organism evidence="13 14">
    <name type="scientific">Planococcus lenghuensis</name>
    <dbReference type="NCBI Taxonomy" id="2213202"/>
    <lineage>
        <taxon>Bacteria</taxon>
        <taxon>Bacillati</taxon>
        <taxon>Bacillota</taxon>
        <taxon>Bacilli</taxon>
        <taxon>Bacillales</taxon>
        <taxon>Caryophanaceae</taxon>
        <taxon>Planococcus</taxon>
    </lineage>
</organism>
<name>A0A1Q2KW49_9BACL</name>
<evidence type="ECO:0000256" key="7">
    <source>
        <dbReference type="ARBA" id="ARBA00022630"/>
    </source>
</evidence>
<comment type="catalytic activity">
    <reaction evidence="1">
        <text>coproporphyrinogen III + 3 O2 = coproporphyrin III + 3 H2O2</text>
        <dbReference type="Rhea" id="RHEA:43436"/>
        <dbReference type="ChEBI" id="CHEBI:15379"/>
        <dbReference type="ChEBI" id="CHEBI:16240"/>
        <dbReference type="ChEBI" id="CHEBI:57309"/>
        <dbReference type="ChEBI" id="CHEBI:131725"/>
        <dbReference type="EC" id="1.3.3.15"/>
    </reaction>
    <physiologicalReaction direction="left-to-right" evidence="1">
        <dbReference type="Rhea" id="RHEA:43437"/>
    </physiologicalReaction>
</comment>
<dbReference type="InterPro" id="IPR002937">
    <property type="entry name" value="Amino_oxidase"/>
</dbReference>
<dbReference type="OrthoDB" id="9805195at2"/>
<keyword evidence="9 11" id="KW-0560">Oxidoreductase</keyword>
<dbReference type="PANTHER" id="PTHR42923">
    <property type="entry name" value="PROTOPORPHYRINOGEN OXIDASE"/>
    <property type="match status" value="1"/>
</dbReference>
<dbReference type="PANTHER" id="PTHR42923:SF3">
    <property type="entry name" value="PROTOPORPHYRINOGEN OXIDASE"/>
    <property type="match status" value="1"/>
</dbReference>
<dbReference type="KEGG" id="pmar:B0X71_01335"/>